<dbReference type="Gene3D" id="3.30.200.20">
    <property type="entry name" value="Phosphorylase Kinase, domain 1"/>
    <property type="match status" value="1"/>
</dbReference>
<evidence type="ECO:0000313" key="11">
    <source>
        <dbReference type="Proteomes" id="UP000245533"/>
    </source>
</evidence>
<keyword evidence="8" id="KW-0812">Transmembrane</keyword>
<dbReference type="InterPro" id="IPR011009">
    <property type="entry name" value="Kinase-like_dom_sf"/>
</dbReference>
<feature type="repeat" description="TPR" evidence="5">
    <location>
        <begin position="649"/>
        <end position="682"/>
    </location>
</feature>
<organism evidence="10 11">
    <name type="scientific">Rhodohalobacter mucosus</name>
    <dbReference type="NCBI Taxonomy" id="2079485"/>
    <lineage>
        <taxon>Bacteria</taxon>
        <taxon>Pseudomonadati</taxon>
        <taxon>Balneolota</taxon>
        <taxon>Balneolia</taxon>
        <taxon>Balneolales</taxon>
        <taxon>Balneolaceae</taxon>
        <taxon>Rhodohalobacter</taxon>
    </lineage>
</organism>
<evidence type="ECO:0000256" key="8">
    <source>
        <dbReference type="SAM" id="Phobius"/>
    </source>
</evidence>
<evidence type="ECO:0000256" key="1">
    <source>
        <dbReference type="ARBA" id="ARBA00022679"/>
    </source>
</evidence>
<feature type="repeat" description="TPR" evidence="5">
    <location>
        <begin position="859"/>
        <end position="892"/>
    </location>
</feature>
<keyword evidence="4 6" id="KW-0067">ATP-binding</keyword>
<name>A0A316TLI3_9BACT</name>
<dbReference type="Gene3D" id="1.10.510.10">
    <property type="entry name" value="Transferase(Phosphotransferase) domain 1"/>
    <property type="match status" value="1"/>
</dbReference>
<reference evidence="10 11" key="1">
    <citation type="submission" date="2018-05" db="EMBL/GenBank/DDBJ databases">
        <title>Rhodohalobacter halophilus gen. nov., sp. nov., a moderately halophilic member of the family Balneolaceae.</title>
        <authorList>
            <person name="Liu Z.-W."/>
        </authorList>
    </citation>
    <scope>NUCLEOTIDE SEQUENCE [LARGE SCALE GENOMIC DNA]</scope>
    <source>
        <strain evidence="10 11">8A47</strain>
    </source>
</reference>
<protein>
    <recommendedName>
        <fullName evidence="9">Protein kinase domain-containing protein</fullName>
    </recommendedName>
</protein>
<evidence type="ECO:0000256" key="4">
    <source>
        <dbReference type="ARBA" id="ARBA00022840"/>
    </source>
</evidence>
<keyword evidence="11" id="KW-1185">Reference proteome</keyword>
<dbReference type="PROSITE" id="PS00108">
    <property type="entry name" value="PROTEIN_KINASE_ST"/>
    <property type="match status" value="1"/>
</dbReference>
<dbReference type="PROSITE" id="PS50011">
    <property type="entry name" value="PROTEIN_KINASE_DOM"/>
    <property type="match status" value="1"/>
</dbReference>
<dbReference type="Pfam" id="PF13181">
    <property type="entry name" value="TPR_8"/>
    <property type="match status" value="1"/>
</dbReference>
<dbReference type="EMBL" id="QGGB01000010">
    <property type="protein sequence ID" value="PWN05443.1"/>
    <property type="molecule type" value="Genomic_DNA"/>
</dbReference>
<dbReference type="InterPro" id="IPR019734">
    <property type="entry name" value="TPR_rpt"/>
</dbReference>
<gene>
    <name evidence="10" type="ORF">DDZ15_15370</name>
</gene>
<evidence type="ECO:0000313" key="10">
    <source>
        <dbReference type="EMBL" id="PWN05443.1"/>
    </source>
</evidence>
<feature type="repeat" description="TPR" evidence="5">
    <location>
        <begin position="775"/>
        <end position="808"/>
    </location>
</feature>
<dbReference type="SMART" id="SM00028">
    <property type="entry name" value="TPR"/>
    <property type="match status" value="8"/>
</dbReference>
<dbReference type="PROSITE" id="PS00107">
    <property type="entry name" value="PROTEIN_KINASE_ATP"/>
    <property type="match status" value="1"/>
</dbReference>
<feature type="binding site" evidence="6">
    <location>
        <position position="123"/>
    </location>
    <ligand>
        <name>ATP</name>
        <dbReference type="ChEBI" id="CHEBI:30616"/>
    </ligand>
</feature>
<evidence type="ECO:0000256" key="3">
    <source>
        <dbReference type="ARBA" id="ARBA00022777"/>
    </source>
</evidence>
<dbReference type="SMART" id="SM00220">
    <property type="entry name" value="S_TKc"/>
    <property type="match status" value="1"/>
</dbReference>
<dbReference type="PANTHER" id="PTHR43289:SF34">
    <property type="entry name" value="SERINE_THREONINE-PROTEIN KINASE YBDM-RELATED"/>
    <property type="match status" value="1"/>
</dbReference>
<evidence type="ECO:0000256" key="2">
    <source>
        <dbReference type="ARBA" id="ARBA00022741"/>
    </source>
</evidence>
<dbReference type="OrthoDB" id="9813021at2"/>
<dbReference type="InterPro" id="IPR017441">
    <property type="entry name" value="Protein_kinase_ATP_BS"/>
</dbReference>
<feature type="compositionally biased region" description="Basic and acidic residues" evidence="7">
    <location>
        <begin position="313"/>
        <end position="325"/>
    </location>
</feature>
<evidence type="ECO:0000256" key="6">
    <source>
        <dbReference type="PROSITE-ProRule" id="PRU10141"/>
    </source>
</evidence>
<keyword evidence="3" id="KW-0418">Kinase</keyword>
<dbReference type="AlphaFoldDB" id="A0A316TLI3"/>
<accession>A0A316TLI3</accession>
<dbReference type="InterPro" id="IPR011990">
    <property type="entry name" value="TPR-like_helical_dom_sf"/>
</dbReference>
<dbReference type="Pfam" id="PF00069">
    <property type="entry name" value="Pkinase"/>
    <property type="match status" value="1"/>
</dbReference>
<dbReference type="RefSeq" id="WP_109647998.1">
    <property type="nucleotide sequence ID" value="NZ_QGGB01000010.1"/>
</dbReference>
<dbReference type="PANTHER" id="PTHR43289">
    <property type="entry name" value="MITOGEN-ACTIVATED PROTEIN KINASE KINASE KINASE 20-RELATED"/>
    <property type="match status" value="1"/>
</dbReference>
<dbReference type="InterPro" id="IPR000719">
    <property type="entry name" value="Prot_kinase_dom"/>
</dbReference>
<feature type="region of interest" description="Disordered" evidence="7">
    <location>
        <begin position="313"/>
        <end position="333"/>
    </location>
</feature>
<comment type="caution">
    <text evidence="10">The sequence shown here is derived from an EMBL/GenBank/DDBJ whole genome shotgun (WGS) entry which is preliminary data.</text>
</comment>
<keyword evidence="1" id="KW-0808">Transferase</keyword>
<evidence type="ECO:0000259" key="9">
    <source>
        <dbReference type="PROSITE" id="PS50011"/>
    </source>
</evidence>
<keyword evidence="5" id="KW-0802">TPR repeat</keyword>
<dbReference type="CDD" id="cd14014">
    <property type="entry name" value="STKc_PknB_like"/>
    <property type="match status" value="1"/>
</dbReference>
<dbReference type="GO" id="GO:0005524">
    <property type="term" value="F:ATP binding"/>
    <property type="evidence" value="ECO:0007669"/>
    <property type="project" value="UniProtKB-UniRule"/>
</dbReference>
<dbReference type="SUPFAM" id="SSF48452">
    <property type="entry name" value="TPR-like"/>
    <property type="match status" value="3"/>
</dbReference>
<dbReference type="PROSITE" id="PS50005">
    <property type="entry name" value="TPR"/>
    <property type="match status" value="3"/>
</dbReference>
<keyword evidence="2 6" id="KW-0547">Nucleotide-binding</keyword>
<dbReference type="Pfam" id="PF13424">
    <property type="entry name" value="TPR_12"/>
    <property type="match status" value="2"/>
</dbReference>
<feature type="transmembrane region" description="Helical" evidence="8">
    <location>
        <begin position="392"/>
        <end position="413"/>
    </location>
</feature>
<dbReference type="Proteomes" id="UP000245533">
    <property type="component" value="Unassembled WGS sequence"/>
</dbReference>
<evidence type="ECO:0000256" key="5">
    <source>
        <dbReference type="PROSITE-ProRule" id="PRU00339"/>
    </source>
</evidence>
<dbReference type="GO" id="GO:0004674">
    <property type="term" value="F:protein serine/threonine kinase activity"/>
    <property type="evidence" value="ECO:0007669"/>
    <property type="project" value="TreeGrafter"/>
</dbReference>
<keyword evidence="8" id="KW-1133">Transmembrane helix</keyword>
<dbReference type="InterPro" id="IPR008271">
    <property type="entry name" value="Ser/Thr_kinase_AS"/>
</dbReference>
<dbReference type="Gene3D" id="1.25.40.10">
    <property type="entry name" value="Tetratricopeptide repeat domain"/>
    <property type="match status" value="4"/>
</dbReference>
<sequence>MYKYWNEIEELINRTLVLEPAERISYLKETCSGNQEMLEEAIDYLSFIEKAERENYLDNSLASSDTFGKEMSGLLAGQDELRHIIGKKVGPYEIKKLLGEGGMGSVYLAERVDGDFEQKAAIKFLRGGFFSPYLRERFRREKNALSRLQHPNIARLLDGGITPEGSPYFIMEYVEGTPIHRYCDEHKLSINNRLDLFMQVCEAVQHAHSKLVIHRDLKPENILVTAGGQVKVMDFGIAKLLSTDGETDPDAPDITRQGHVVASFDIAAPEQLASGESTVRTDVYGLGALLYLLVTGNTLFRFTGRESLQQAEKIVRETEPSRPSESEDPSAGSISRDLDAIILKAVRKQADDRYASVTHFREDLHRYRHKLPVEARKGTLRYRAGRFIRRNAYPLAGAAALLIAISGFTFYHVDRLTQERNLANAEAEKVRQIRDLMIDIFSANDPRSASFATIDLTVSQALSMGINRVTENFSENPEVNLELLSAIGATLTNVEDYENAFTAYMYALDQTEQQFGRNSPEYSVALTSMADLMSKSDSLNRALEYADESIVVLEEADDATTLDVANRYGTKGYIQGRMGQFEDARATLETADSLYRADGYDQTLGYYRNLSNLADLYTAMRNFEAAEEALLTSTQYYESIYDGMHDDIVTNTSKLGNLYLRMSQNKKAEEYLLRALELRKQYYGENSTSTATTHSYLFSNYRVLDEPEKALYHATRYAEINLSIHGEESVYYSHALNQTGLARKEAGDIAGAERDFMESIRIKKEILPANSTYLGVTYYNMGDLLHGTGDYLRALDYFERVLEIDMENYGADHPEIALDLTKIGVVQRDMEQFDEALETFGRAGEIYEAKYPETHYRKGQYHMEVGKLYAMKEQNADALEHFNAALAINRSNFDETHSAVVEAREWAERMGDGR</sequence>
<feature type="domain" description="Protein kinase" evidence="9">
    <location>
        <begin position="92"/>
        <end position="368"/>
    </location>
</feature>
<keyword evidence="8" id="KW-0472">Membrane</keyword>
<proteinExistence type="predicted"/>
<evidence type="ECO:0000256" key="7">
    <source>
        <dbReference type="SAM" id="MobiDB-lite"/>
    </source>
</evidence>
<dbReference type="SUPFAM" id="SSF56112">
    <property type="entry name" value="Protein kinase-like (PK-like)"/>
    <property type="match status" value="1"/>
</dbReference>